<accession>A0ABP9JAE1</accession>
<feature type="region of interest" description="Disordered" evidence="1">
    <location>
        <begin position="42"/>
        <end position="61"/>
    </location>
</feature>
<evidence type="ECO:0000256" key="1">
    <source>
        <dbReference type="SAM" id="MobiDB-lite"/>
    </source>
</evidence>
<protein>
    <recommendedName>
        <fullName evidence="4">Methyltransferase family protein</fullName>
    </recommendedName>
</protein>
<dbReference type="CDD" id="cd02440">
    <property type="entry name" value="AdoMet_MTases"/>
    <property type="match status" value="1"/>
</dbReference>
<keyword evidence="3" id="KW-1185">Reference proteome</keyword>
<feature type="region of interest" description="Disordered" evidence="1">
    <location>
        <begin position="1"/>
        <end position="25"/>
    </location>
</feature>
<sequence>MTLPLDREVAPVDGAPHFGHGGGRPYEAALVTDRPTVLRLRPAAPSGVSRPDGGSGAHAPRHAGDRIEVARFLAAPDAADRLVLRRTAGPVLDVGCGPGRMVAESRRRGRVALGIDVSPTAVGIARAAGIPVLLRSVFDPLPGEGVWGTTLLLDGNIGIGGDPLALLARCASLTAPGGTVVVEAHPETGRHARFHAELVDEHGATSAAFPWAQVGSRALLELAAGAGLGPARTVVRGRRRFVLLARGGRS</sequence>
<evidence type="ECO:0000313" key="2">
    <source>
        <dbReference type="EMBL" id="GAA5025818.1"/>
    </source>
</evidence>
<evidence type="ECO:0008006" key="4">
    <source>
        <dbReference type="Google" id="ProtNLM"/>
    </source>
</evidence>
<proteinExistence type="predicted"/>
<dbReference type="InterPro" id="IPR029063">
    <property type="entry name" value="SAM-dependent_MTases_sf"/>
</dbReference>
<evidence type="ECO:0000313" key="3">
    <source>
        <dbReference type="Proteomes" id="UP001500427"/>
    </source>
</evidence>
<reference evidence="3" key="1">
    <citation type="journal article" date="2019" name="Int. J. Syst. Evol. Microbiol.">
        <title>The Global Catalogue of Microorganisms (GCM) 10K type strain sequencing project: providing services to taxonomists for standard genome sequencing and annotation.</title>
        <authorList>
            <consortium name="The Broad Institute Genomics Platform"/>
            <consortium name="The Broad Institute Genome Sequencing Center for Infectious Disease"/>
            <person name="Wu L."/>
            <person name="Ma J."/>
        </authorList>
    </citation>
    <scope>NUCLEOTIDE SEQUENCE [LARGE SCALE GENOMIC DNA]</scope>
    <source>
        <strain evidence="3">JCM 17687</strain>
    </source>
</reference>
<organism evidence="2 3">
    <name type="scientific">Terrabacter aeriphilus</name>
    <dbReference type="NCBI Taxonomy" id="515662"/>
    <lineage>
        <taxon>Bacteria</taxon>
        <taxon>Bacillati</taxon>
        <taxon>Actinomycetota</taxon>
        <taxon>Actinomycetes</taxon>
        <taxon>Micrococcales</taxon>
        <taxon>Intrasporangiaceae</taxon>
        <taxon>Terrabacter</taxon>
    </lineage>
</organism>
<dbReference type="EMBL" id="BAABIW010000014">
    <property type="protein sequence ID" value="GAA5025818.1"/>
    <property type="molecule type" value="Genomic_DNA"/>
</dbReference>
<comment type="caution">
    <text evidence="2">The sequence shown here is derived from an EMBL/GenBank/DDBJ whole genome shotgun (WGS) entry which is preliminary data.</text>
</comment>
<dbReference type="RefSeq" id="WP_345507235.1">
    <property type="nucleotide sequence ID" value="NZ_BAABIW010000014.1"/>
</dbReference>
<dbReference type="Pfam" id="PF13489">
    <property type="entry name" value="Methyltransf_23"/>
    <property type="match status" value="1"/>
</dbReference>
<gene>
    <name evidence="2" type="ORF">GCM10023258_19030</name>
</gene>
<dbReference type="SUPFAM" id="SSF53335">
    <property type="entry name" value="S-adenosyl-L-methionine-dependent methyltransferases"/>
    <property type="match status" value="1"/>
</dbReference>
<dbReference type="Proteomes" id="UP001500427">
    <property type="component" value="Unassembled WGS sequence"/>
</dbReference>
<feature type="compositionally biased region" description="Basic and acidic residues" evidence="1">
    <location>
        <begin position="1"/>
        <end position="10"/>
    </location>
</feature>
<dbReference type="Gene3D" id="3.40.50.150">
    <property type="entry name" value="Vaccinia Virus protein VP39"/>
    <property type="match status" value="1"/>
</dbReference>
<name>A0ABP9JAE1_9MICO</name>